<comment type="caution">
    <text evidence="5">The sequence shown here is derived from an EMBL/GenBank/DDBJ whole genome shotgun (WGS) entry which is preliminary data.</text>
</comment>
<evidence type="ECO:0000313" key="6">
    <source>
        <dbReference type="Proteomes" id="UP001314241"/>
    </source>
</evidence>
<protein>
    <submittedName>
        <fullName evidence="5">Prephenate dehydrogenase (TyrA)</fullName>
        <ecNumber evidence="5">1.3.1.12</ecNumber>
    </submittedName>
</protein>
<accession>A0ABM9N3T9</accession>
<dbReference type="Proteomes" id="UP001314241">
    <property type="component" value="Unassembled WGS sequence"/>
</dbReference>
<dbReference type="Gene3D" id="1.10.3660.10">
    <property type="entry name" value="6-phosphogluconate dehydrogenase C-terminal like domain"/>
    <property type="match status" value="1"/>
</dbReference>
<evidence type="ECO:0000313" key="5">
    <source>
        <dbReference type="EMBL" id="CAK8053825.1"/>
    </source>
</evidence>
<dbReference type="PROSITE" id="PS51176">
    <property type="entry name" value="PDH_ADH"/>
    <property type="match status" value="1"/>
</dbReference>
<dbReference type="SUPFAM" id="SSF51735">
    <property type="entry name" value="NAD(P)-binding Rossmann-fold domains"/>
    <property type="match status" value="1"/>
</dbReference>
<gene>
    <name evidence="5" type="ORF">R54876_GBNLAHCA_00384</name>
</gene>
<dbReference type="InterPro" id="IPR008927">
    <property type="entry name" value="6-PGluconate_DH-like_C_sf"/>
</dbReference>
<evidence type="ECO:0000256" key="2">
    <source>
        <dbReference type="ARBA" id="ARBA00023002"/>
    </source>
</evidence>
<dbReference type="InterPro" id="IPR003099">
    <property type="entry name" value="Prephen_DH"/>
</dbReference>
<proteinExistence type="inferred from homology"/>
<name>A0ABM9N3T9_9LACO</name>
<dbReference type="InterPro" id="IPR036291">
    <property type="entry name" value="NAD(P)-bd_dom_sf"/>
</dbReference>
<sequence length="289" mass="30995">MKTLVLGLGEMGASLALDLKKNPDNQIYGLDANSSSLDYALEKGIIDQAGQSLSQVAPEMDLIILATPVQAIINILKELANLPLKDGLIITDLGSTKVEIMKVAKQLFAGKQVAFIGGHPMAGSQKSGVQAGRTSLYAQQTFFLVLANNPVSRASLMKLEGFLQPLDARFIVCQAADHDQWMAAVSDSPHVIAFALMNAAVASLGKPEAFKNYTAGGFKSMTRIAGSDPQLWTDALLSNPAGTLAELNQFKEELDHFYQAIANGDRTALFQIIQQAATARQELMSGEQE</sequence>
<comment type="similarity">
    <text evidence="1">Belongs to the prephenate/arogenate dehydrogenase family.</text>
</comment>
<evidence type="ECO:0000259" key="4">
    <source>
        <dbReference type="PROSITE" id="PS51176"/>
    </source>
</evidence>
<comment type="pathway">
    <text evidence="3">Amino-acid biosynthesis.</text>
</comment>
<keyword evidence="6" id="KW-1185">Reference proteome</keyword>
<dbReference type="EC" id="1.3.1.12" evidence="5"/>
<dbReference type="EMBL" id="CAWVOH010000001">
    <property type="protein sequence ID" value="CAK8053825.1"/>
    <property type="molecule type" value="Genomic_DNA"/>
</dbReference>
<dbReference type="Gene3D" id="3.40.50.720">
    <property type="entry name" value="NAD(P)-binding Rossmann-like Domain"/>
    <property type="match status" value="1"/>
</dbReference>
<dbReference type="Pfam" id="PF20463">
    <property type="entry name" value="PDH_C"/>
    <property type="match status" value="1"/>
</dbReference>
<organism evidence="5 6">
    <name type="scientific">Eupransor demetentiae</name>
    <dbReference type="NCBI Taxonomy" id="3109584"/>
    <lineage>
        <taxon>Bacteria</taxon>
        <taxon>Bacillati</taxon>
        <taxon>Bacillota</taxon>
        <taxon>Bacilli</taxon>
        <taxon>Lactobacillales</taxon>
        <taxon>Lactobacillaceae</taxon>
        <taxon>Eupransor</taxon>
    </lineage>
</organism>
<dbReference type="SUPFAM" id="SSF48179">
    <property type="entry name" value="6-phosphogluconate dehydrogenase C-terminal domain-like"/>
    <property type="match status" value="1"/>
</dbReference>
<dbReference type="InterPro" id="IPR046825">
    <property type="entry name" value="PDH_C"/>
</dbReference>
<evidence type="ECO:0000256" key="1">
    <source>
        <dbReference type="ARBA" id="ARBA00007964"/>
    </source>
</evidence>
<keyword evidence="2 5" id="KW-0560">Oxidoreductase</keyword>
<dbReference type="PANTHER" id="PTHR21363:SF0">
    <property type="entry name" value="PREPHENATE DEHYDROGENASE [NADP(+)]"/>
    <property type="match status" value="1"/>
</dbReference>
<dbReference type="RefSeq" id="WP_349641374.1">
    <property type="nucleotide sequence ID" value="NZ_CAWVOH010000001.1"/>
</dbReference>
<reference evidence="5 6" key="1">
    <citation type="submission" date="2024-01" db="EMBL/GenBank/DDBJ databases">
        <authorList>
            <person name="Botero Cardona J."/>
        </authorList>
    </citation>
    <scope>NUCLEOTIDE SEQUENCE [LARGE SCALE GENOMIC DNA]</scope>
    <source>
        <strain evidence="5 6">LMG 33000</strain>
    </source>
</reference>
<dbReference type="PANTHER" id="PTHR21363">
    <property type="entry name" value="PREPHENATE DEHYDROGENASE"/>
    <property type="match status" value="1"/>
</dbReference>
<dbReference type="Pfam" id="PF02153">
    <property type="entry name" value="PDH_N"/>
    <property type="match status" value="1"/>
</dbReference>
<dbReference type="InterPro" id="IPR046826">
    <property type="entry name" value="PDH_N"/>
</dbReference>
<feature type="domain" description="Prephenate/arogenate dehydrogenase" evidence="4">
    <location>
        <begin position="1"/>
        <end position="289"/>
    </location>
</feature>
<evidence type="ECO:0000256" key="3">
    <source>
        <dbReference type="ARBA" id="ARBA00029440"/>
    </source>
</evidence>
<dbReference type="GO" id="GO:0008977">
    <property type="term" value="F:prephenate dehydrogenase (NAD+) activity"/>
    <property type="evidence" value="ECO:0007669"/>
    <property type="project" value="UniProtKB-EC"/>
</dbReference>
<dbReference type="InterPro" id="IPR050812">
    <property type="entry name" value="Preph/Arog_dehydrog"/>
</dbReference>